<protein>
    <submittedName>
        <fullName evidence="2">HD domain-containing protein</fullName>
    </submittedName>
</protein>
<dbReference type="Gene3D" id="1.10.3210.10">
    <property type="entry name" value="Hypothetical protein af1432"/>
    <property type="match status" value="1"/>
</dbReference>
<dbReference type="AlphaFoldDB" id="A0A4V3RLG0"/>
<feature type="domain" description="HD" evidence="1">
    <location>
        <begin position="33"/>
        <end position="134"/>
    </location>
</feature>
<keyword evidence="3" id="KW-1185">Reference proteome</keyword>
<evidence type="ECO:0000313" key="3">
    <source>
        <dbReference type="Proteomes" id="UP000306888"/>
    </source>
</evidence>
<evidence type="ECO:0000259" key="1">
    <source>
        <dbReference type="PROSITE" id="PS51831"/>
    </source>
</evidence>
<dbReference type="InterPro" id="IPR006675">
    <property type="entry name" value="HDIG_dom"/>
</dbReference>
<evidence type="ECO:0000313" key="2">
    <source>
        <dbReference type="EMBL" id="TGY43590.1"/>
    </source>
</evidence>
<gene>
    <name evidence="2" type="ORF">E5347_01900</name>
</gene>
<proteinExistence type="predicted"/>
<accession>A0A4V3RLG0</accession>
<dbReference type="Pfam" id="PF01966">
    <property type="entry name" value="HD"/>
    <property type="match status" value="1"/>
</dbReference>
<comment type="caution">
    <text evidence="2">The sequence shown here is derived from an EMBL/GenBank/DDBJ whole genome shotgun (WGS) entry which is preliminary data.</text>
</comment>
<dbReference type="Proteomes" id="UP000306888">
    <property type="component" value="Unassembled WGS sequence"/>
</dbReference>
<name>A0A4V3RLG0_9CLOT</name>
<dbReference type="InterPro" id="IPR003607">
    <property type="entry name" value="HD/PDEase_dom"/>
</dbReference>
<dbReference type="InterPro" id="IPR006674">
    <property type="entry name" value="HD_domain"/>
</dbReference>
<dbReference type="SMART" id="SM00471">
    <property type="entry name" value="HDc"/>
    <property type="match status" value="1"/>
</dbReference>
<dbReference type="EMBL" id="SRYR01000001">
    <property type="protein sequence ID" value="TGY43590.1"/>
    <property type="molecule type" value="Genomic_DNA"/>
</dbReference>
<dbReference type="SUPFAM" id="SSF109604">
    <property type="entry name" value="HD-domain/PDEase-like"/>
    <property type="match status" value="1"/>
</dbReference>
<sequence length="157" mass="18555">MENVNSILSNPKYKELLRKLGELEKDRWYCGHDLAHFLDVARIAYITVMEEKLNFKKEVIYAIALLHDIGRVSEYTEGKDHHKASVEIAKELLGETNFTVEDKEDILRAIDNHRKETDDELSKLIYTSDKLSRNCFNCRAYKECYWQEEKKNKIIKL</sequence>
<dbReference type="RefSeq" id="WP_136004038.1">
    <property type="nucleotide sequence ID" value="NZ_SRYR01000001.1"/>
</dbReference>
<reference evidence="2 3" key="1">
    <citation type="submission" date="2019-04" db="EMBL/GenBank/DDBJ databases">
        <title>Microbes associate with the intestines of laboratory mice.</title>
        <authorList>
            <person name="Navarre W."/>
            <person name="Wong E."/>
            <person name="Huang K."/>
            <person name="Tropini C."/>
            <person name="Ng K."/>
            <person name="Yu B."/>
        </authorList>
    </citation>
    <scope>NUCLEOTIDE SEQUENCE [LARGE SCALE GENOMIC DNA]</scope>
    <source>
        <strain evidence="2 3">NM50_B9-20</strain>
    </source>
</reference>
<organism evidence="2 3">
    <name type="scientific">Clostridium sartagoforme</name>
    <dbReference type="NCBI Taxonomy" id="84031"/>
    <lineage>
        <taxon>Bacteria</taxon>
        <taxon>Bacillati</taxon>
        <taxon>Bacillota</taxon>
        <taxon>Clostridia</taxon>
        <taxon>Eubacteriales</taxon>
        <taxon>Clostridiaceae</taxon>
        <taxon>Clostridium</taxon>
    </lineage>
</organism>
<dbReference type="NCBIfam" id="TIGR00277">
    <property type="entry name" value="HDIG"/>
    <property type="match status" value="1"/>
</dbReference>
<dbReference type="PROSITE" id="PS51831">
    <property type="entry name" value="HD"/>
    <property type="match status" value="1"/>
</dbReference>
<dbReference type="OrthoDB" id="1669667at2"/>
<dbReference type="CDD" id="cd00077">
    <property type="entry name" value="HDc"/>
    <property type="match status" value="1"/>
</dbReference>